<evidence type="ECO:0000259" key="8">
    <source>
        <dbReference type="PROSITE" id="PS50004"/>
    </source>
</evidence>
<reference evidence="10 11" key="1">
    <citation type="journal article" date="2011" name="Proc. Natl. Acad. Sci. U.S.A.">
        <title>Niche of harmful alga Aureococcus anophagefferens revealed through ecogenomics.</title>
        <authorList>
            <person name="Gobler C.J."/>
            <person name="Berry D.L."/>
            <person name="Dyhrman S.T."/>
            <person name="Wilhelm S.W."/>
            <person name="Salamov A."/>
            <person name="Lobanov A.V."/>
            <person name="Zhang Y."/>
            <person name="Collier J.L."/>
            <person name="Wurch L.L."/>
            <person name="Kustka A.B."/>
            <person name="Dill B.D."/>
            <person name="Shah M."/>
            <person name="VerBerkmoes N.C."/>
            <person name="Kuo A."/>
            <person name="Terry A."/>
            <person name="Pangilinan J."/>
            <person name="Lindquist E.A."/>
            <person name="Lucas S."/>
            <person name="Paulsen I.T."/>
            <person name="Hattenrath-Lehmann T.K."/>
            <person name="Talmage S.C."/>
            <person name="Walker E.A."/>
            <person name="Koch F."/>
            <person name="Burson A.M."/>
            <person name="Marcoval M.A."/>
            <person name="Tang Y.Z."/>
            <person name="Lecleir G.R."/>
            <person name="Coyne K.J."/>
            <person name="Berg G.M."/>
            <person name="Bertrand E.M."/>
            <person name="Saito M.A."/>
            <person name="Gladyshev V.N."/>
            <person name="Grigoriev I.V."/>
        </authorList>
    </citation>
    <scope>NUCLEOTIDE SEQUENCE [LARGE SCALE GENOMIC DNA]</scope>
    <source>
        <strain evidence="11">CCMP 1984</strain>
    </source>
</reference>
<evidence type="ECO:0000313" key="11">
    <source>
        <dbReference type="Proteomes" id="UP000002729"/>
    </source>
</evidence>
<keyword evidence="2 6" id="KW-0378">Hydrolase</keyword>
<dbReference type="GO" id="GO:0004435">
    <property type="term" value="F:phosphatidylinositol-4,5-bisphosphate phospholipase C activity"/>
    <property type="evidence" value="ECO:0007669"/>
    <property type="project" value="UniProtKB-EC"/>
</dbReference>
<dbReference type="SMART" id="SM00149">
    <property type="entry name" value="PLCYc"/>
    <property type="match status" value="1"/>
</dbReference>
<dbReference type="InterPro" id="IPR000909">
    <property type="entry name" value="PLipase_C_PInositol-sp_X_dom"/>
</dbReference>
<evidence type="ECO:0000313" key="10">
    <source>
        <dbReference type="EMBL" id="EGB05678.1"/>
    </source>
</evidence>
<dbReference type="PANTHER" id="PTHR10336:SF36">
    <property type="entry name" value="1-PHOSPHATIDYLINOSITOL 4,5-BISPHOSPHATE PHOSPHODIESTERASE BETA-4"/>
    <property type="match status" value="1"/>
</dbReference>
<dbReference type="InterPro" id="IPR017946">
    <property type="entry name" value="PLC-like_Pdiesterase_TIM-brl"/>
</dbReference>
<dbReference type="Proteomes" id="UP000002729">
    <property type="component" value="Unassembled WGS sequence"/>
</dbReference>
<dbReference type="InParanoid" id="F0YGI9"/>
<dbReference type="KEGG" id="aaf:AURANDRAFT_54465"/>
<evidence type="ECO:0000256" key="2">
    <source>
        <dbReference type="ARBA" id="ARBA00022801"/>
    </source>
</evidence>
<dbReference type="PANTHER" id="PTHR10336">
    <property type="entry name" value="PHOSPHOINOSITIDE-SPECIFIC PHOSPHOLIPASE C FAMILY PROTEIN"/>
    <property type="match status" value="1"/>
</dbReference>
<dbReference type="GO" id="GO:0016042">
    <property type="term" value="P:lipid catabolic process"/>
    <property type="evidence" value="ECO:0007669"/>
    <property type="project" value="UniProtKB-KW"/>
</dbReference>
<evidence type="ECO:0000256" key="6">
    <source>
        <dbReference type="RuleBase" id="RU361133"/>
    </source>
</evidence>
<dbReference type="GO" id="GO:0048015">
    <property type="term" value="P:phosphatidylinositol-mediated signaling"/>
    <property type="evidence" value="ECO:0007669"/>
    <property type="project" value="TreeGrafter"/>
</dbReference>
<dbReference type="SMART" id="SM00239">
    <property type="entry name" value="C2"/>
    <property type="match status" value="1"/>
</dbReference>
<sequence length="512" mass="56023">MKAIRKAALRPRGDADMSLPLTHYYINSSHNTYLNGDQLTSSSSPDAVSRVLRLGCRVVELDCYDVSDYKYAKGKFEATVVVTHGGTLTSKCKFKHMIAAIRDNAFVTTDYPVIVTLENHCKEEGQKLIAKMLHTILGSKLYVPVDGAKVGPEQLRGRIVIRDKHKEEKVIEDVINMDSQDNDDDYETIKARGGHLKNKPQGKGKDKAKMGSASPRVAAVDASKTRGDLKSAIEEKLKADEHQGALMAWTQTSLARIYPAGFRIESSNYDPSDAWATGCQVVALNMQVKGEDNPLWTNHGKFLANGGAGYVRKPSWMMRKDFTFLNTYFEALRTQSLPTKAHLSVQLTSAEGWTEGWGLESAPDVYCIVSVAGGPPQDKQHHKSKTIDNSKSPVWNETATFDLACPELAVVTLEFWDDDDLSGDDYLGHVSLPLSEVITGEQLVIPLLGNALTLWSLGGQPTVKVRFDVSGDLGDGSRDAAPARDAALSADDIKPAISYDNANQVSCVDNTC</sequence>
<evidence type="ECO:0000256" key="4">
    <source>
        <dbReference type="ARBA" id="ARBA00023098"/>
    </source>
</evidence>
<dbReference type="PROSITE" id="PS50004">
    <property type="entry name" value="C2"/>
    <property type="match status" value="1"/>
</dbReference>
<keyword evidence="3 6" id="KW-0442">Lipid degradation</keyword>
<dbReference type="InterPro" id="IPR001711">
    <property type="entry name" value="PLipase_C_Pinositol-sp_Y"/>
</dbReference>
<dbReference type="SUPFAM" id="SSF49562">
    <property type="entry name" value="C2 domain (Calcium/lipid-binding domain, CaLB)"/>
    <property type="match status" value="1"/>
</dbReference>
<dbReference type="PROSITE" id="PS50007">
    <property type="entry name" value="PIPLC_X_DOMAIN"/>
    <property type="match status" value="1"/>
</dbReference>
<dbReference type="GeneID" id="20222392"/>
<dbReference type="Pfam" id="PF00388">
    <property type="entry name" value="PI-PLC-X"/>
    <property type="match status" value="1"/>
</dbReference>
<evidence type="ECO:0000256" key="5">
    <source>
        <dbReference type="ARBA" id="ARBA00023224"/>
    </source>
</evidence>
<dbReference type="PRINTS" id="PR00390">
    <property type="entry name" value="PHPHLIPASEC"/>
</dbReference>
<dbReference type="PROSITE" id="PS50008">
    <property type="entry name" value="PIPLC_Y_DOMAIN"/>
    <property type="match status" value="1"/>
</dbReference>
<feature type="compositionally biased region" description="Basic residues" evidence="7">
    <location>
        <begin position="193"/>
        <end position="202"/>
    </location>
</feature>
<protein>
    <recommendedName>
        <fullName evidence="1 6">Phosphoinositide phospholipase C</fullName>
        <ecNumber evidence="1 6">3.1.4.11</ecNumber>
    </recommendedName>
</protein>
<dbReference type="Gene3D" id="2.60.40.150">
    <property type="entry name" value="C2 domain"/>
    <property type="match status" value="1"/>
</dbReference>
<accession>F0YGI9</accession>
<keyword evidence="11" id="KW-1185">Reference proteome</keyword>
<organism evidence="11">
    <name type="scientific">Aureococcus anophagefferens</name>
    <name type="common">Harmful bloom alga</name>
    <dbReference type="NCBI Taxonomy" id="44056"/>
    <lineage>
        <taxon>Eukaryota</taxon>
        <taxon>Sar</taxon>
        <taxon>Stramenopiles</taxon>
        <taxon>Ochrophyta</taxon>
        <taxon>Pelagophyceae</taxon>
        <taxon>Pelagomonadales</taxon>
        <taxon>Pelagomonadaceae</taxon>
        <taxon>Aureococcus</taxon>
    </lineage>
</organism>
<dbReference type="EC" id="3.1.4.11" evidence="1 6"/>
<dbReference type="EMBL" id="GL833139">
    <property type="protein sequence ID" value="EGB05678.1"/>
    <property type="molecule type" value="Genomic_DNA"/>
</dbReference>
<dbReference type="CDD" id="cd08558">
    <property type="entry name" value="PI-PLCc_eukaryota"/>
    <property type="match status" value="1"/>
</dbReference>
<dbReference type="RefSeq" id="XP_009039520.1">
    <property type="nucleotide sequence ID" value="XM_009041272.1"/>
</dbReference>
<feature type="domain" description="C2" evidence="8">
    <location>
        <begin position="324"/>
        <end position="447"/>
    </location>
</feature>
<gene>
    <name evidence="10" type="ORF">AURANDRAFT_54465</name>
</gene>
<dbReference type="InterPro" id="IPR035892">
    <property type="entry name" value="C2_domain_sf"/>
</dbReference>
<keyword evidence="5" id="KW-0807">Transducer</keyword>
<feature type="domain" description="PI-PLC Y-box" evidence="9">
    <location>
        <begin position="228"/>
        <end position="317"/>
    </location>
</feature>
<dbReference type="InterPro" id="IPR000008">
    <property type="entry name" value="C2_dom"/>
</dbReference>
<evidence type="ECO:0000256" key="1">
    <source>
        <dbReference type="ARBA" id="ARBA00012368"/>
    </source>
</evidence>
<dbReference type="OMA" id="HFDAFFR"/>
<dbReference type="eggNOG" id="KOG0169">
    <property type="taxonomic scope" value="Eukaryota"/>
</dbReference>
<dbReference type="SMART" id="SM00148">
    <property type="entry name" value="PLCXc"/>
    <property type="match status" value="1"/>
</dbReference>
<dbReference type="Pfam" id="PF00387">
    <property type="entry name" value="PI-PLC-Y"/>
    <property type="match status" value="1"/>
</dbReference>
<name>F0YGI9_AURAN</name>
<dbReference type="GO" id="GO:0051209">
    <property type="term" value="P:release of sequestered calcium ion into cytosol"/>
    <property type="evidence" value="ECO:0007669"/>
    <property type="project" value="TreeGrafter"/>
</dbReference>
<dbReference type="Gene3D" id="3.20.20.190">
    <property type="entry name" value="Phosphatidylinositol (PI) phosphodiesterase"/>
    <property type="match status" value="1"/>
</dbReference>
<proteinExistence type="predicted"/>
<evidence type="ECO:0000259" key="9">
    <source>
        <dbReference type="PROSITE" id="PS50008"/>
    </source>
</evidence>
<dbReference type="AlphaFoldDB" id="F0YGI9"/>
<comment type="catalytic activity">
    <reaction evidence="6">
        <text>a 1,2-diacyl-sn-glycero-3-phospho-(1D-myo-inositol-4,5-bisphosphate) + H2O = 1D-myo-inositol 1,4,5-trisphosphate + a 1,2-diacyl-sn-glycerol + H(+)</text>
        <dbReference type="Rhea" id="RHEA:33179"/>
        <dbReference type="ChEBI" id="CHEBI:15377"/>
        <dbReference type="ChEBI" id="CHEBI:15378"/>
        <dbReference type="ChEBI" id="CHEBI:17815"/>
        <dbReference type="ChEBI" id="CHEBI:58456"/>
        <dbReference type="ChEBI" id="CHEBI:203600"/>
        <dbReference type="EC" id="3.1.4.11"/>
    </reaction>
</comment>
<dbReference type="OrthoDB" id="269822at2759"/>
<evidence type="ECO:0000256" key="7">
    <source>
        <dbReference type="SAM" id="MobiDB-lite"/>
    </source>
</evidence>
<feature type="region of interest" description="Disordered" evidence="7">
    <location>
        <begin position="193"/>
        <end position="225"/>
    </location>
</feature>
<evidence type="ECO:0000256" key="3">
    <source>
        <dbReference type="ARBA" id="ARBA00022963"/>
    </source>
</evidence>
<keyword evidence="4 6" id="KW-0443">Lipid metabolism</keyword>
<dbReference type="Pfam" id="PF00168">
    <property type="entry name" value="C2"/>
    <property type="match status" value="1"/>
</dbReference>
<dbReference type="SUPFAM" id="SSF51695">
    <property type="entry name" value="PLC-like phosphodiesterases"/>
    <property type="match status" value="1"/>
</dbReference>
<dbReference type="InterPro" id="IPR001192">
    <property type="entry name" value="PI-PLC_fam"/>
</dbReference>